<evidence type="ECO:0000313" key="1">
    <source>
        <dbReference type="EMBL" id="MPM87163.1"/>
    </source>
</evidence>
<organism evidence="1">
    <name type="scientific">bioreactor metagenome</name>
    <dbReference type="NCBI Taxonomy" id="1076179"/>
    <lineage>
        <taxon>unclassified sequences</taxon>
        <taxon>metagenomes</taxon>
        <taxon>ecological metagenomes</taxon>
    </lineage>
</organism>
<accession>A0A645DE88</accession>
<sequence length="111" mass="12680">MLITPGNSNFSADIQAHGLRHDLTKRLTGRPGNCPFVNMRFQNYPFTLCSHDCTFNNLFRSGNILTAIIHGNRFNLLFGKILFKMSLFLTAFCHCHAECCLSDFFTFCIHN</sequence>
<protein>
    <submittedName>
        <fullName evidence="1">Uncharacterized protein</fullName>
    </submittedName>
</protein>
<dbReference type="AlphaFoldDB" id="A0A645DE88"/>
<comment type="caution">
    <text evidence="1">The sequence shown here is derived from an EMBL/GenBank/DDBJ whole genome shotgun (WGS) entry which is preliminary data.</text>
</comment>
<proteinExistence type="predicted"/>
<name>A0A645DE88_9ZZZZ</name>
<gene>
    <name evidence="1" type="ORF">SDC9_134257</name>
</gene>
<dbReference type="EMBL" id="VSSQ01035045">
    <property type="protein sequence ID" value="MPM87163.1"/>
    <property type="molecule type" value="Genomic_DNA"/>
</dbReference>
<reference evidence="1" key="1">
    <citation type="submission" date="2019-08" db="EMBL/GenBank/DDBJ databases">
        <authorList>
            <person name="Kucharzyk K."/>
            <person name="Murdoch R.W."/>
            <person name="Higgins S."/>
            <person name="Loffler F."/>
        </authorList>
    </citation>
    <scope>NUCLEOTIDE SEQUENCE</scope>
</reference>